<dbReference type="Proteomes" id="UP000798808">
    <property type="component" value="Unassembled WGS sequence"/>
</dbReference>
<evidence type="ECO:0000256" key="4">
    <source>
        <dbReference type="ARBA" id="ARBA00023136"/>
    </source>
</evidence>
<proteinExistence type="predicted"/>
<keyword evidence="2 5" id="KW-0812">Transmembrane</keyword>
<feature type="domain" description="Translocation and assembly module TamB C-terminal" evidence="6">
    <location>
        <begin position="1030"/>
        <end position="1449"/>
    </location>
</feature>
<sequence>MAQVIKKRIVKAILWFILSVFFLLALVAGAIQVPYVQTKIVNYLSERYSGITGYDISIEHVAINWFDLVEVDGLRVIDPEGNRLIYTGEIEIDFNINAVLNKENHNVDNIVIDNAHVYLTKITVDDTVTTLNINELIRRLKARIRKQTKKRQYLSLDQLTLKNATFTYYDQDRDSIKNGFDYYHFTLDSINGEFVNLNSVADTLNLEVAALATTDRATGLNVKQLTTSFSVSQSAMKFEGMNLKVGNSEIKDTVIFNYNSTLDLNDFNTKVNVEANFDQTLLHSQDLALFAPQLKQFNEYYLLSGDFKGKVSSFTLDNAYLKFGEGTALKGRIRMSGLPDFQETFINFDLTNSYVRTEDLKYYIKDKTYRHLAPFERISFNGKFLGFPNDFVAKGNFYTDYGLISSDINLKLEEDVTRSTYSGALNMDNFNLGGYTNNKIFGKVSVNGEIKGSGFTLEDANFALKGQVEQIEINNYKYVDINTDAEFAKEFFKGYLSINDPNLKLTTTGSIDLREDINLFNIKADLDTLFLKPLNLSKDDIFIRSEIDVNARGLKIDSIIGIANLKNSFIRYKDKELAIDTLSITSRKKVDERQLLLETNLLNFEAKGVFDYTVVHEDLKRLLYEYKLNLKNDRDALNQYYKNKKGHTYKDYTLDYTLHVKDPNPIFDLIAPDLYISPSSTVSGNFTGGYTSIISLDTRVDTLVYKKNRFYNDELQLSISKIADSTSVLAMVYAASERQWLSDIETKGLMFEGIWNNRHIDFEFDIDQVKYANYARLFGSIDFLPDETQVRLQPSDLQILDKEWLIEDENLITINGSEITVEKLRVYNDEQSVALNGMISESEDAKLTLNVDSLKLENINTILSKDLSGTMHGYADISNYYNDLHVQSELSIDRFKIDDFLVGDIYGTNIWNDNRKQFDMNLYVNRKKGKILTLKGYYAPAKNEDNQLKLRAFLDKTELNILEPFIDSYFTQLKGTASGELLISGTPWKPVIEGKGTVDDGFIHINYLGTNYKLSGDFYFEDNKIGFRQMNVTDSQNSTGILSGAVTHQNFREFFIDLNGQLSNFMVLNTTSKDNDLFYGTGIASGTINLVGPINNMNIIAQAKTEKGTRIFIPIGDSESIEREEYINFVNFKDSTNTTISEVGKVDLRGLKLDFDLDITPDAYCEIIFDIKAGDIIRGRGNGDIKLQIDTKGEFNMFGDFNIQEGGYNFTLYNIINKEFEILPNSKISWYGDPYQGILDINATYNQLASFLPLLVQQESDQVYEDVVEIKRKYPVKVFLDIDGPLLSPSVNFDITTNNLPRNIKVADRPDVDLEFEFLKFKNSIDEQELKRQVFSLIVLRRFSPLQSFNTGGSITSSVSELLSNQLSYWVTQVDENLEIDFDVDFDQLDEEAYNTFQLRLSYTFLDGRLRVTRDGGFTNQENRTDISSVAGDWTLEYLLTPDGKFRAKM</sequence>
<name>A0ABW9RVL9_9BACT</name>
<evidence type="ECO:0000313" key="8">
    <source>
        <dbReference type="Proteomes" id="UP000798808"/>
    </source>
</evidence>
<dbReference type="PANTHER" id="PTHR36985">
    <property type="entry name" value="TRANSLOCATION AND ASSEMBLY MODULE SUBUNIT TAMB"/>
    <property type="match status" value="1"/>
</dbReference>
<dbReference type="RefSeq" id="WP_155175153.1">
    <property type="nucleotide sequence ID" value="NZ_SMLW01000651.1"/>
</dbReference>
<dbReference type="PANTHER" id="PTHR36985:SF1">
    <property type="entry name" value="TRANSLOCATION AND ASSEMBLY MODULE SUBUNIT TAMB"/>
    <property type="match status" value="1"/>
</dbReference>
<organism evidence="7 8">
    <name type="scientific">Fulvivirga kasyanovii</name>
    <dbReference type="NCBI Taxonomy" id="396812"/>
    <lineage>
        <taxon>Bacteria</taxon>
        <taxon>Pseudomonadati</taxon>
        <taxon>Bacteroidota</taxon>
        <taxon>Cytophagia</taxon>
        <taxon>Cytophagales</taxon>
        <taxon>Fulvivirgaceae</taxon>
        <taxon>Fulvivirga</taxon>
    </lineage>
</organism>
<protein>
    <submittedName>
        <fullName evidence="7">Translocation/assembly module TamB</fullName>
    </submittedName>
</protein>
<evidence type="ECO:0000256" key="3">
    <source>
        <dbReference type="ARBA" id="ARBA00022989"/>
    </source>
</evidence>
<keyword evidence="4 5" id="KW-0472">Membrane</keyword>
<evidence type="ECO:0000256" key="2">
    <source>
        <dbReference type="ARBA" id="ARBA00022692"/>
    </source>
</evidence>
<dbReference type="EMBL" id="SMLW01000651">
    <property type="protein sequence ID" value="MTI28033.1"/>
    <property type="molecule type" value="Genomic_DNA"/>
</dbReference>
<dbReference type="InterPro" id="IPR007452">
    <property type="entry name" value="TamB_C"/>
</dbReference>
<keyword evidence="8" id="KW-1185">Reference proteome</keyword>
<evidence type="ECO:0000256" key="5">
    <source>
        <dbReference type="SAM" id="Phobius"/>
    </source>
</evidence>
<keyword evidence="3 5" id="KW-1133">Transmembrane helix</keyword>
<comment type="caution">
    <text evidence="7">The sequence shown here is derived from an EMBL/GenBank/DDBJ whole genome shotgun (WGS) entry which is preliminary data.</text>
</comment>
<evidence type="ECO:0000259" key="6">
    <source>
        <dbReference type="Pfam" id="PF04357"/>
    </source>
</evidence>
<comment type="subcellular location">
    <subcellularLocation>
        <location evidence="1">Membrane</location>
        <topology evidence="1">Single-pass membrane protein</topology>
    </subcellularLocation>
</comment>
<evidence type="ECO:0000313" key="7">
    <source>
        <dbReference type="EMBL" id="MTI28033.1"/>
    </source>
</evidence>
<dbReference type="Pfam" id="PF04357">
    <property type="entry name" value="TamB"/>
    <property type="match status" value="1"/>
</dbReference>
<evidence type="ECO:0000256" key="1">
    <source>
        <dbReference type="ARBA" id="ARBA00004167"/>
    </source>
</evidence>
<gene>
    <name evidence="7" type="ORF">E1163_23955</name>
</gene>
<reference evidence="7 8" key="1">
    <citation type="submission" date="2019-02" db="EMBL/GenBank/DDBJ databases">
        <authorList>
            <person name="Goldberg S.R."/>
            <person name="Haltli B.A."/>
            <person name="Correa H."/>
            <person name="Russell K.G."/>
        </authorList>
    </citation>
    <scope>NUCLEOTIDE SEQUENCE [LARGE SCALE GENOMIC DNA]</scope>
    <source>
        <strain evidence="7 8">JCM 16186</strain>
    </source>
</reference>
<accession>A0ABW9RVL9</accession>
<feature type="transmembrane region" description="Helical" evidence="5">
    <location>
        <begin position="12"/>
        <end position="35"/>
    </location>
</feature>